<feature type="domain" description="RimM N-terminal" evidence="6">
    <location>
        <begin position="3"/>
        <end position="90"/>
    </location>
</feature>
<dbReference type="Proteomes" id="UP000500938">
    <property type="component" value="Chromosome"/>
</dbReference>
<keyword evidence="3 5" id="KW-0698">rRNA processing</keyword>
<reference evidence="8 9" key="1">
    <citation type="submission" date="2020-05" db="EMBL/GenBank/DDBJ databases">
        <title>Complete genome sequence of Gemmatimonas greenlandica TET16.</title>
        <authorList>
            <person name="Zeng Y."/>
        </authorList>
    </citation>
    <scope>NUCLEOTIDE SEQUENCE [LARGE SCALE GENOMIC DNA]</scope>
    <source>
        <strain evidence="8 9">TET16</strain>
    </source>
</reference>
<comment type="similarity">
    <text evidence="5">Belongs to the RimM family.</text>
</comment>
<keyword evidence="4 5" id="KW-0143">Chaperone</keyword>
<organism evidence="8 9">
    <name type="scientific">Gemmatimonas groenlandica</name>
    <dbReference type="NCBI Taxonomy" id="2732249"/>
    <lineage>
        <taxon>Bacteria</taxon>
        <taxon>Pseudomonadati</taxon>
        <taxon>Gemmatimonadota</taxon>
        <taxon>Gemmatimonadia</taxon>
        <taxon>Gemmatimonadales</taxon>
        <taxon>Gemmatimonadaceae</taxon>
        <taxon>Gemmatimonas</taxon>
    </lineage>
</organism>
<evidence type="ECO:0000313" key="9">
    <source>
        <dbReference type="Proteomes" id="UP000500938"/>
    </source>
</evidence>
<evidence type="ECO:0000259" key="6">
    <source>
        <dbReference type="Pfam" id="PF01782"/>
    </source>
</evidence>
<dbReference type="HAMAP" id="MF_00014">
    <property type="entry name" value="Ribosome_mat_RimM"/>
    <property type="match status" value="1"/>
</dbReference>
<dbReference type="Gene3D" id="2.40.30.60">
    <property type="entry name" value="RimM"/>
    <property type="match status" value="1"/>
</dbReference>
<comment type="function">
    <text evidence="5">An accessory protein needed during the final step in the assembly of 30S ribosomal subunit, possibly for assembly of the head region. Essential for efficient processing of 16S rRNA. May be needed both before and after RbfA during the maturation of 16S rRNA. It has affinity for free ribosomal 30S subunits but not for 70S ribosomes.</text>
</comment>
<dbReference type="Pfam" id="PF01782">
    <property type="entry name" value="RimM"/>
    <property type="match status" value="1"/>
</dbReference>
<dbReference type="GO" id="GO:0005840">
    <property type="term" value="C:ribosome"/>
    <property type="evidence" value="ECO:0007669"/>
    <property type="project" value="InterPro"/>
</dbReference>
<evidence type="ECO:0000259" key="7">
    <source>
        <dbReference type="Pfam" id="PF24986"/>
    </source>
</evidence>
<evidence type="ECO:0000256" key="3">
    <source>
        <dbReference type="ARBA" id="ARBA00022552"/>
    </source>
</evidence>
<name>A0A6M4IQG5_9BACT</name>
<keyword evidence="9" id="KW-1185">Reference proteome</keyword>
<dbReference type="GO" id="GO:0005737">
    <property type="term" value="C:cytoplasm"/>
    <property type="evidence" value="ECO:0007669"/>
    <property type="project" value="UniProtKB-SubCell"/>
</dbReference>
<protein>
    <recommendedName>
        <fullName evidence="5">Ribosome maturation factor RimM</fullName>
    </recommendedName>
</protein>
<dbReference type="SUPFAM" id="SSF50346">
    <property type="entry name" value="PRC-barrel domain"/>
    <property type="match status" value="1"/>
</dbReference>
<dbReference type="InterPro" id="IPR009000">
    <property type="entry name" value="Transl_B-barrel_sf"/>
</dbReference>
<feature type="domain" description="Ribosome maturation factor RimM PRC barrel" evidence="7">
    <location>
        <begin position="105"/>
        <end position="170"/>
    </location>
</feature>
<dbReference type="RefSeq" id="WP_171223937.1">
    <property type="nucleotide sequence ID" value="NZ_CP053085.1"/>
</dbReference>
<dbReference type="PANTHER" id="PTHR33692">
    <property type="entry name" value="RIBOSOME MATURATION FACTOR RIMM"/>
    <property type="match status" value="1"/>
</dbReference>
<accession>A0A6M4IQG5</accession>
<keyword evidence="1 5" id="KW-0963">Cytoplasm</keyword>
<dbReference type="InterPro" id="IPR056792">
    <property type="entry name" value="PRC_RimM"/>
</dbReference>
<dbReference type="EMBL" id="CP053085">
    <property type="protein sequence ID" value="QJR34511.1"/>
    <property type="molecule type" value="Genomic_DNA"/>
</dbReference>
<dbReference type="GO" id="GO:0042274">
    <property type="term" value="P:ribosomal small subunit biogenesis"/>
    <property type="evidence" value="ECO:0007669"/>
    <property type="project" value="UniProtKB-UniRule"/>
</dbReference>
<dbReference type="AlphaFoldDB" id="A0A6M4IQG5"/>
<dbReference type="InterPro" id="IPR011961">
    <property type="entry name" value="RimM"/>
</dbReference>
<dbReference type="NCBIfam" id="TIGR02273">
    <property type="entry name" value="16S_RimM"/>
    <property type="match status" value="1"/>
</dbReference>
<comment type="subcellular location">
    <subcellularLocation>
        <location evidence="5">Cytoplasm</location>
    </subcellularLocation>
</comment>
<comment type="subunit">
    <text evidence="5">Binds ribosomal protein uS19.</text>
</comment>
<dbReference type="GO" id="GO:0006364">
    <property type="term" value="P:rRNA processing"/>
    <property type="evidence" value="ECO:0007669"/>
    <property type="project" value="UniProtKB-UniRule"/>
</dbReference>
<dbReference type="InterPro" id="IPR036976">
    <property type="entry name" value="RimM_N_sf"/>
</dbReference>
<dbReference type="SUPFAM" id="SSF50447">
    <property type="entry name" value="Translation proteins"/>
    <property type="match status" value="1"/>
</dbReference>
<comment type="domain">
    <text evidence="5">The PRC barrel domain binds ribosomal protein uS19.</text>
</comment>
<evidence type="ECO:0000256" key="4">
    <source>
        <dbReference type="ARBA" id="ARBA00023186"/>
    </source>
</evidence>
<gene>
    <name evidence="5 8" type="primary">rimM</name>
    <name evidence="8" type="ORF">HKW67_02725</name>
</gene>
<dbReference type="KEGG" id="ggr:HKW67_02725"/>
<dbReference type="PANTHER" id="PTHR33692:SF1">
    <property type="entry name" value="RIBOSOME MATURATION FACTOR RIMM"/>
    <property type="match status" value="1"/>
</dbReference>
<keyword evidence="2 5" id="KW-0690">Ribosome biogenesis</keyword>
<dbReference type="GO" id="GO:0043022">
    <property type="term" value="F:ribosome binding"/>
    <property type="evidence" value="ECO:0007669"/>
    <property type="project" value="InterPro"/>
</dbReference>
<proteinExistence type="inferred from homology"/>
<evidence type="ECO:0000256" key="5">
    <source>
        <dbReference type="HAMAP-Rule" id="MF_00014"/>
    </source>
</evidence>
<sequence length="173" mass="19142">MIVGKVRRAHGVRGAWAVESLSAAPDVIFTSGAVIYAGDRKGEISGDATASMLHIEDGRPMNKDWLVRVTEVTDRDVAETWRGRYLLADTADMPEPDDDEMYIFALIGMQVEVDGQGHVGEVRDVYEAPQGLILEVETATGRPLVPWRPEIVERVDEERNTIVLKPLDGLLDD</sequence>
<evidence type="ECO:0000256" key="1">
    <source>
        <dbReference type="ARBA" id="ARBA00022490"/>
    </source>
</evidence>
<evidence type="ECO:0000313" key="8">
    <source>
        <dbReference type="EMBL" id="QJR34511.1"/>
    </source>
</evidence>
<evidence type="ECO:0000256" key="2">
    <source>
        <dbReference type="ARBA" id="ARBA00022517"/>
    </source>
</evidence>
<dbReference type="InterPro" id="IPR011033">
    <property type="entry name" value="PRC_barrel-like_sf"/>
</dbReference>
<dbReference type="InterPro" id="IPR002676">
    <property type="entry name" value="RimM_N"/>
</dbReference>
<dbReference type="Pfam" id="PF24986">
    <property type="entry name" value="PRC_RimM"/>
    <property type="match status" value="1"/>
</dbReference>
<dbReference type="Gene3D" id="2.30.30.240">
    <property type="entry name" value="PRC-barrel domain"/>
    <property type="match status" value="1"/>
</dbReference>